<evidence type="ECO:0000313" key="4">
    <source>
        <dbReference type="Proteomes" id="UP001270053"/>
    </source>
</evidence>
<evidence type="ECO:0000256" key="1">
    <source>
        <dbReference type="SAM" id="Coils"/>
    </source>
</evidence>
<reference evidence="3 5" key="1">
    <citation type="submission" date="2023-11" db="EMBL/GenBank/DDBJ databases">
        <title>Unpublished Manusciprt.</title>
        <authorList>
            <person name="Saticioglu I.B."/>
            <person name="Ay H."/>
            <person name="Ajmi N."/>
            <person name="Altun S."/>
            <person name="Duman M."/>
        </authorList>
    </citation>
    <scope>NUCLEOTIDE SEQUENCE</scope>
    <source>
        <strain evidence="2 5">Fl-33</strain>
        <strain evidence="3">Fl-77</strain>
    </source>
</reference>
<accession>A0AAJ2VWT1</accession>
<dbReference type="EMBL" id="JAWXVG010000001">
    <property type="protein sequence ID" value="MDX6180855.1"/>
    <property type="molecule type" value="Genomic_DNA"/>
</dbReference>
<sequence>MQTQSVLLKIMAKGPEKNTKNKALHTKLLNRKKAKLQEEKKESALRLKALVAQMNQKIKDNLPDNQ</sequence>
<protein>
    <submittedName>
        <fullName evidence="3">Uncharacterized protein</fullName>
    </submittedName>
</protein>
<evidence type="ECO:0000313" key="3">
    <source>
        <dbReference type="EMBL" id="MDX6184455.1"/>
    </source>
</evidence>
<dbReference type="Proteomes" id="UP001278738">
    <property type="component" value="Unassembled WGS sequence"/>
</dbReference>
<name>A0AAJ2VWT1_9FLAO</name>
<evidence type="ECO:0000313" key="5">
    <source>
        <dbReference type="Proteomes" id="UP001278738"/>
    </source>
</evidence>
<evidence type="ECO:0000313" key="2">
    <source>
        <dbReference type="EMBL" id="MDX6180855.1"/>
    </source>
</evidence>
<gene>
    <name evidence="2" type="ORF">SGQ18_01720</name>
    <name evidence="3" type="ORF">SGQ44_01720</name>
</gene>
<organism evidence="3 4">
    <name type="scientific">Flavobacterium flavipigmentatum</name>
    <dbReference type="NCBI Taxonomy" id="2893884"/>
    <lineage>
        <taxon>Bacteria</taxon>
        <taxon>Pseudomonadati</taxon>
        <taxon>Bacteroidota</taxon>
        <taxon>Flavobacteriia</taxon>
        <taxon>Flavobacteriales</taxon>
        <taxon>Flavobacteriaceae</taxon>
        <taxon>Flavobacterium</taxon>
    </lineage>
</organism>
<proteinExistence type="predicted"/>
<dbReference type="AlphaFoldDB" id="A0AAJ2VWT1"/>
<dbReference type="EMBL" id="JAWXVH010000001">
    <property type="protein sequence ID" value="MDX6184455.1"/>
    <property type="molecule type" value="Genomic_DNA"/>
</dbReference>
<feature type="coiled-coil region" evidence="1">
    <location>
        <begin position="22"/>
        <end position="53"/>
    </location>
</feature>
<keyword evidence="5" id="KW-1185">Reference proteome</keyword>
<comment type="caution">
    <text evidence="3">The sequence shown here is derived from an EMBL/GenBank/DDBJ whole genome shotgun (WGS) entry which is preliminary data.</text>
</comment>
<dbReference type="RefSeq" id="WP_229976406.1">
    <property type="nucleotide sequence ID" value="NZ_CP087133.1"/>
</dbReference>
<dbReference type="Proteomes" id="UP001270053">
    <property type="component" value="Unassembled WGS sequence"/>
</dbReference>
<keyword evidence="1" id="KW-0175">Coiled coil</keyword>